<comment type="caution">
    <text evidence="2">The sequence shown here is derived from an EMBL/GenBank/DDBJ whole genome shotgun (WGS) entry which is preliminary data.</text>
</comment>
<gene>
    <name evidence="2" type="ORF">EYC84_005501</name>
</gene>
<name>A0A5M9JWP9_MONFR</name>
<keyword evidence="3" id="KW-1185">Reference proteome</keyword>
<feature type="signal peptide" evidence="1">
    <location>
        <begin position="1"/>
        <end position="18"/>
    </location>
</feature>
<sequence length="465" mass="47457">MFSKATIIAFAFAAVSNAHMIMTSPVPYGADTLTSSPLLADGSDFPCKQRTGTYDVTSENAMDLGGSYDLAFKGSAVHGGGSCQVSITYDETPTAKSTFKVIHSIIGGCPMKNMVGNAGDDPNAIDPDTYNFTIPTNIPSGKATLAWTWFNKIGNREMYMNCAPVTLSGGATKRNDLVERDQAAFDALPDMFVANIGNGCGTADSLDLVFPNPGDSVEFDGGATSTATSTPTGSCAAAKGSAKATGGASYAATSVAASVATSAATSAAPAGTAPASYLPGGVFATVPTGESAPAATSATSVAASAPSVTKSAASVPAVATSPVSVPTQATVPVYTNSTSSSSSSSSGGLTGACTSEGMFNCVSGSSFQQCASGTWSVVQPMAAGTTCKTGQTMNLARTCYVCLSSCLGFCTHFSQFSPDNRNSEVPNEPTLEIQARRTFLNRAWMVVRTRHASFTHTHIYLQKAS</sequence>
<protein>
    <recommendedName>
        <fullName evidence="4">Chitin-binding type-4 domain-containing protein</fullName>
    </recommendedName>
</protein>
<keyword evidence="1" id="KW-0732">Signal</keyword>
<evidence type="ECO:0000313" key="3">
    <source>
        <dbReference type="Proteomes" id="UP000322873"/>
    </source>
</evidence>
<reference evidence="2 3" key="1">
    <citation type="submission" date="2019-06" db="EMBL/GenBank/DDBJ databases">
        <title>Genome Sequence of the Brown Rot Fungal Pathogen Monilinia fructicola.</title>
        <authorList>
            <person name="De Miccolis Angelini R.M."/>
            <person name="Landi L."/>
            <person name="Abate D."/>
            <person name="Pollastro S."/>
            <person name="Romanazzi G."/>
            <person name="Faretra F."/>
        </authorList>
    </citation>
    <scope>NUCLEOTIDE SEQUENCE [LARGE SCALE GENOMIC DNA]</scope>
    <source>
        <strain evidence="2 3">Mfrc123</strain>
    </source>
</reference>
<dbReference type="PANTHER" id="PTHR36182">
    <property type="entry name" value="PROTEIN, PUTATIVE (AFU_ORTHOLOGUE AFUA_6G10930)-RELATED"/>
    <property type="match status" value="1"/>
</dbReference>
<dbReference type="EMBL" id="VICG01000003">
    <property type="protein sequence ID" value="KAA8573958.1"/>
    <property type="molecule type" value="Genomic_DNA"/>
</dbReference>
<evidence type="ECO:0000313" key="2">
    <source>
        <dbReference type="EMBL" id="KAA8573958.1"/>
    </source>
</evidence>
<dbReference type="PANTHER" id="PTHR36182:SF2">
    <property type="entry name" value="LYTIC POLYSACCHARIDE MONOOXYGENASE"/>
    <property type="match status" value="1"/>
</dbReference>
<proteinExistence type="predicted"/>
<dbReference type="VEuPathDB" id="FungiDB:MFRU_001g01860"/>
<dbReference type="Proteomes" id="UP000322873">
    <property type="component" value="Unassembled WGS sequence"/>
</dbReference>
<feature type="chain" id="PRO_5024381211" description="Chitin-binding type-4 domain-containing protein" evidence="1">
    <location>
        <begin position="19"/>
        <end position="465"/>
    </location>
</feature>
<accession>A0A5M9JWP9</accession>
<dbReference type="Gene3D" id="2.70.50.70">
    <property type="match status" value="1"/>
</dbReference>
<evidence type="ECO:0000256" key="1">
    <source>
        <dbReference type="SAM" id="SignalP"/>
    </source>
</evidence>
<dbReference type="AlphaFoldDB" id="A0A5M9JWP9"/>
<evidence type="ECO:0008006" key="4">
    <source>
        <dbReference type="Google" id="ProtNLM"/>
    </source>
</evidence>
<organism evidence="2 3">
    <name type="scientific">Monilinia fructicola</name>
    <name type="common">Brown rot fungus</name>
    <name type="synonym">Ciboria fructicola</name>
    <dbReference type="NCBI Taxonomy" id="38448"/>
    <lineage>
        <taxon>Eukaryota</taxon>
        <taxon>Fungi</taxon>
        <taxon>Dikarya</taxon>
        <taxon>Ascomycota</taxon>
        <taxon>Pezizomycotina</taxon>
        <taxon>Leotiomycetes</taxon>
        <taxon>Helotiales</taxon>
        <taxon>Sclerotiniaceae</taxon>
        <taxon>Monilinia</taxon>
    </lineage>
</organism>